<proteinExistence type="predicted"/>
<dbReference type="Pfam" id="PF07245">
    <property type="entry name" value="Phlebovirus_G2"/>
    <property type="match status" value="1"/>
</dbReference>
<dbReference type="PROSITE" id="PS50994">
    <property type="entry name" value="INTEGRASE"/>
    <property type="match status" value="1"/>
</dbReference>
<evidence type="ECO:0000256" key="6">
    <source>
        <dbReference type="ARBA" id="ARBA00022918"/>
    </source>
</evidence>
<dbReference type="Pfam" id="PF17921">
    <property type="entry name" value="Integrase_H2C2"/>
    <property type="match status" value="1"/>
</dbReference>
<dbReference type="InterPro" id="IPR001969">
    <property type="entry name" value="Aspartic_peptidase_AS"/>
</dbReference>
<keyword evidence="2" id="KW-0548">Nucleotidyltransferase</keyword>
<dbReference type="STRING" id="27835.A0A0N4Y7B9"/>
<dbReference type="GO" id="GO:0004519">
    <property type="term" value="F:endonuclease activity"/>
    <property type="evidence" value="ECO:0007669"/>
    <property type="project" value="UniProtKB-KW"/>
</dbReference>
<dbReference type="PANTHER" id="PTHR47331:SF1">
    <property type="entry name" value="GAG-LIKE PROTEIN"/>
    <property type="match status" value="1"/>
</dbReference>
<dbReference type="InterPro" id="IPR001995">
    <property type="entry name" value="Peptidase_A2_cat"/>
</dbReference>
<feature type="region of interest" description="Disordered" evidence="7">
    <location>
        <begin position="418"/>
        <end position="480"/>
    </location>
</feature>
<organism evidence="13">
    <name type="scientific">Nippostrongylus brasiliensis</name>
    <name type="common">Rat hookworm</name>
    <dbReference type="NCBI Taxonomy" id="27835"/>
    <lineage>
        <taxon>Eukaryota</taxon>
        <taxon>Metazoa</taxon>
        <taxon>Ecdysozoa</taxon>
        <taxon>Nematoda</taxon>
        <taxon>Chromadorea</taxon>
        <taxon>Rhabditida</taxon>
        <taxon>Rhabditina</taxon>
        <taxon>Rhabditomorpha</taxon>
        <taxon>Strongyloidea</taxon>
        <taxon>Heligmosomidae</taxon>
        <taxon>Nippostrongylus</taxon>
    </lineage>
</organism>
<evidence type="ECO:0000256" key="8">
    <source>
        <dbReference type="SAM" id="Phobius"/>
    </source>
</evidence>
<evidence type="ECO:0000259" key="10">
    <source>
        <dbReference type="PROSITE" id="PS50994"/>
    </source>
</evidence>
<feature type="domain" description="Integrase catalytic" evidence="10">
    <location>
        <begin position="1494"/>
        <end position="1675"/>
    </location>
</feature>
<dbReference type="OMA" id="AKNITEC"/>
<dbReference type="GO" id="GO:0003676">
    <property type="term" value="F:nucleic acid binding"/>
    <property type="evidence" value="ECO:0007669"/>
    <property type="project" value="InterPro"/>
</dbReference>
<evidence type="ECO:0000259" key="9">
    <source>
        <dbReference type="PROSITE" id="PS50175"/>
    </source>
</evidence>
<dbReference type="InterPro" id="IPR043128">
    <property type="entry name" value="Rev_trsase/Diguanyl_cyclase"/>
</dbReference>
<dbReference type="GO" id="GO:0006508">
    <property type="term" value="P:proteolysis"/>
    <property type="evidence" value="ECO:0007669"/>
    <property type="project" value="InterPro"/>
</dbReference>
<feature type="region of interest" description="Disordered" evidence="7">
    <location>
        <begin position="1332"/>
        <end position="1356"/>
    </location>
</feature>
<dbReference type="SUPFAM" id="SSF56672">
    <property type="entry name" value="DNA/RNA polymerases"/>
    <property type="match status" value="1"/>
</dbReference>
<dbReference type="InterPro" id="IPR040676">
    <property type="entry name" value="DUF5641"/>
</dbReference>
<keyword evidence="1" id="KW-0808">Transferase</keyword>
<dbReference type="GO" id="GO:0003964">
    <property type="term" value="F:RNA-directed DNA polymerase activity"/>
    <property type="evidence" value="ECO:0007669"/>
    <property type="project" value="UniProtKB-KW"/>
</dbReference>
<protein>
    <submittedName>
        <fullName evidence="13">Peptidase A2 domain-containing protein</fullName>
    </submittedName>
</protein>
<dbReference type="Pfam" id="PF18701">
    <property type="entry name" value="DUF5641"/>
    <property type="match status" value="1"/>
</dbReference>
<feature type="compositionally biased region" description="Basic and acidic residues" evidence="7">
    <location>
        <begin position="1846"/>
        <end position="1855"/>
    </location>
</feature>
<dbReference type="PANTHER" id="PTHR47331">
    <property type="entry name" value="PHD-TYPE DOMAIN-CONTAINING PROTEIN"/>
    <property type="match status" value="1"/>
</dbReference>
<dbReference type="WBParaSite" id="NBR_0001204501-mRNA-1">
    <property type="protein sequence ID" value="NBR_0001204501-mRNA-1"/>
    <property type="gene ID" value="NBR_0001204501"/>
</dbReference>
<evidence type="ECO:0000256" key="2">
    <source>
        <dbReference type="ARBA" id="ARBA00022695"/>
    </source>
</evidence>
<dbReference type="InterPro" id="IPR041588">
    <property type="entry name" value="Integrase_H2C2"/>
</dbReference>
<evidence type="ECO:0000256" key="5">
    <source>
        <dbReference type="ARBA" id="ARBA00022801"/>
    </source>
</evidence>
<evidence type="ECO:0000313" key="13">
    <source>
        <dbReference type="WBParaSite" id="NBR_0001204501-mRNA-1"/>
    </source>
</evidence>
<evidence type="ECO:0000256" key="1">
    <source>
        <dbReference type="ARBA" id="ARBA00022679"/>
    </source>
</evidence>
<keyword evidence="8" id="KW-1133">Transmembrane helix</keyword>
<gene>
    <name evidence="11" type="ORF">NBR_LOCUS12046</name>
</gene>
<feature type="domain" description="Peptidase A2" evidence="9">
    <location>
        <begin position="509"/>
        <end position="625"/>
    </location>
</feature>
<dbReference type="Gene3D" id="2.60.40.3770">
    <property type="match status" value="1"/>
</dbReference>
<dbReference type="Gene3D" id="3.30.70.270">
    <property type="match status" value="1"/>
</dbReference>
<sequence length="2573" mass="289411">MIEELRLAFEFPQEKAQCQEFIRNKTADLNHLTRGISQGKELLDKYIKDAIERIDRRTEQKDQEKLMIDLNKHLEEDANRLEILTIQWLNKIEFRLEELTQQAILISDAASNTSHHATRSDDNGTQDRESHLSTGIDHGMRIRRPLLEVPTFSGNFREFTAFWSVYQSLIHDDSNLSDQEKFLFLKQALKGKAAASISSIPVTAEKYFVAVNILKKQYDRSGSMADILISEIERIPRANDNPRSCRETLSAITARITHLEQTGVSLNADRVWRRLILSKFTEHICSTVIRRESDANIAFEVQEILDTIDDIITLQETTELTTRTLFGTENRGSTNPTRPYINSRQSKHGANYRPCLCGGPHSPQRCDKFPTPEARRMEARRQGVCWKCFDNSHTSNNCTKMSKCPKCNQNHHSSLCIGTSDRTGAGQQADRRQNQPQKPPIQRPQASSLPRNTDRYRAQQHRNASYQRDNDRVQTLSNSVPERPLAGQYVLQMASAMIYNEAEARYQPITILLDSGAQRSFIKARYESLLGLPTIRTTSFTTSGMGELQETFDSTELRITLRSNRGSAKLHQLPIFTKEKLTTTTRTAHLSRADKEFIKKEKVIIAQRGLFSREVLPDILIGQDLLNQIIDHEARAIKLPSGLILTPTIFGYTVSGSSDKTAHSTDENNSQCSSLIIATPSLTSKDDHKENIKNLYELESLGIKTDNDTDEVSIVQFMDSYRKTIVIQNGTITAGFPFTEEVKNLSDNFNVAARRLQSLQRILQGDTEKFELYNDTLKSYLQEGIIEEARENDNSVATFYLPHRHVWTPSKSTKLRIVFDASSHAKNELSLNDVIYEGHSLTPLIHEVLLKFRTHLFTMVADIQKAFLQIRLPENHRDVTRFLWVKDISLPATGNNLKYLRFRRVPFGINASPAILNPCILKHIEASHSEISQELSSSLYVDNVFLEGNNAGDLLHKYTESKKIFSAIGMNLRDYLSNSAFVNKKIPDSDRAASIDIKVLGVQWDAAGDTISLKCAEKQSVRISKRSVLSQLNGYCFDPLGLLTPLLTPAKIFLQDLHKKKYGWDVPLSADDEATWKAIHSRINGFEITLPRKVMEKHGSRSHTLSVFVDSSKRAYACSIYVTSVCGSKKDTRLFTAKSKIAPINKEQTIPRLELLSIFIGISLVESTMQKVDAKFDQINIFSDSTIALCWVQGNRRLPPVVSTLIHKISVITKRLREDTKLTFYHVPTNENVADCATRGVSKEDLNNHRWWNGPIWLNQPNENWPVKKAEDLCQQSFDSEEEVALYTSNTEENTVVPIWPTDKFSSYSKLLRVVAYCARFIRNTTKGKGLPLGRNGLQTTSPSAEEVRRNGLQTTSPSAEEVSIAEVLIIRQEQAVFKSKQLLQNMQLNVKIDKDGIYRRFGRLQNADLRFSTVYPIHIPKQSKLGQLIALNLHKSLAHCGSNQLLYNIRRRFWIPLDRILSKRTLRNCSTCRKVNAAPYNYPNTGPLPTERVTMSPPFSYTGVDFMGPITTKTTSGEDCKRYVALFTCLVTRLVHLEVAVDLSAKNFIFALKRFIARRGVPKKIISDNGTNFQLTESLLSRSQTTEDASLSSFLADHRIMWTFIPPSSPWMGGVWERMVGTVKRSFQKTVGRRKLTDELLHTTLCEVESIVNSRPLTTIGDRDSPNEPLRPIDFIYKDIRHGTSQLTLNEDDSDPDYRPYPELPSQKAAKHAISETEKVTKKFWSIWKNEYLMELRDRHKLAGKSSRKTNHPPCVGDVVLMDDDSQQPRGQWPMAVILDLVTSRDKEIRSAILQTSSGKVVQRPINRLIPLEIQSSVELGDTPNVEPSISQENETTPTPPPRTRRMDLAEKAVRLQPPRAAKCNKSYNEERLPKSKGSTASSSSTLLMIAMCIVATFSVNTAAATPISCSGKGVRINSNFVSVAELCINTKHCTTYPAGRMPKEIVIPFEHIVHRHKVQWRTVVDDKQHIAAIECPAQEVCSSISCTFCIDLLANAHCLPQFAIAVAIVALLLTILPFAVACYLVVQCKKRIKPAASGNTRMIQLQERIEKSNNCTMEDITVSLTKSRMIIFAVITLYFTASGDACQYTHTISVNNTVCQESNRLMECHQVLESSLTLSSRRPQACFRIRSGNKTIGSVDIKLQRIVITCNPVVLFYTRDVDIITESAKRCDLAGSCNSQTCSHISRTSVIQELRDTYAFPGVSRCTSSCGGIPCGCLLPMPGCLFSRTYAKPKNARLYQVFHCPSWTESVQVDYTYTPARGNKSFETTTIVTQATKALKNANISLEFVTIPAIPLLSSTFVQTLDFNGTEAAVIESDDFFALRCPTWRSAKNITECSVEDKCSCSPSDSDAHCVCDNLDLHGRLTSIQNRLPLSSSVLQLWDGYGRIHATIHEAVADISITTAVEFRSESVVDNENCAIKASPLQGCYNCLTGAEVTFSCYAKQAIMVEIQCYEKKFAVSCNSTVVRTTALIHSSVARYNESCEAKCGKETHKITLSGVLAFYPQQKSPARLGISKHANYVNVFNYPDVGHMINVIFENWKASLITCVAIIAILAAIACMVQRTIIRLLC</sequence>
<dbReference type="Gene3D" id="3.10.10.10">
    <property type="entry name" value="HIV Type 1 Reverse Transcriptase, subunit A, domain 1"/>
    <property type="match status" value="1"/>
</dbReference>
<dbReference type="PROSITE" id="PS50175">
    <property type="entry name" value="ASP_PROT_RETROV"/>
    <property type="match status" value="1"/>
</dbReference>
<dbReference type="GO" id="GO:0004190">
    <property type="term" value="F:aspartic-type endopeptidase activity"/>
    <property type="evidence" value="ECO:0007669"/>
    <property type="project" value="InterPro"/>
</dbReference>
<dbReference type="InterPro" id="IPR008042">
    <property type="entry name" value="Retrotrans_Pao"/>
</dbReference>
<dbReference type="GO" id="GO:0042575">
    <property type="term" value="C:DNA polymerase complex"/>
    <property type="evidence" value="ECO:0007669"/>
    <property type="project" value="UniProtKB-ARBA"/>
</dbReference>
<keyword evidence="4" id="KW-0255">Endonuclease</keyword>
<keyword evidence="8" id="KW-0472">Membrane</keyword>
<dbReference type="Pfam" id="PF05380">
    <property type="entry name" value="Peptidase_A17"/>
    <property type="match status" value="1"/>
</dbReference>
<keyword evidence="8" id="KW-0812">Transmembrane</keyword>
<keyword evidence="6" id="KW-0695">RNA-directed DNA polymerase</keyword>
<keyword evidence="12" id="KW-1185">Reference proteome</keyword>
<feature type="compositionally biased region" description="Polar residues" evidence="7">
    <location>
        <begin position="461"/>
        <end position="480"/>
    </location>
</feature>
<dbReference type="Gene3D" id="3.30.420.10">
    <property type="entry name" value="Ribonuclease H-like superfamily/Ribonuclease H"/>
    <property type="match status" value="1"/>
</dbReference>
<dbReference type="InterPro" id="IPR036397">
    <property type="entry name" value="RNaseH_sf"/>
</dbReference>
<feature type="transmembrane region" description="Helical" evidence="8">
    <location>
        <begin position="2545"/>
        <end position="2564"/>
    </location>
</feature>
<reference evidence="11 12" key="2">
    <citation type="submission" date="2018-11" db="EMBL/GenBank/DDBJ databases">
        <authorList>
            <consortium name="Pathogen Informatics"/>
        </authorList>
    </citation>
    <scope>NUCLEOTIDE SEQUENCE [LARGE SCALE GENOMIC DNA]</scope>
</reference>
<dbReference type="InterPro" id="IPR012337">
    <property type="entry name" value="RNaseH-like_sf"/>
</dbReference>
<dbReference type="Pfam" id="PF00078">
    <property type="entry name" value="RVT_1"/>
    <property type="match status" value="1"/>
</dbReference>
<feature type="region of interest" description="Disordered" evidence="7">
    <location>
        <begin position="111"/>
        <end position="135"/>
    </location>
</feature>
<dbReference type="InterPro" id="IPR043502">
    <property type="entry name" value="DNA/RNA_pol_sf"/>
</dbReference>
<accession>A0A0N4Y7B9</accession>
<feature type="compositionally biased region" description="Polar residues" evidence="7">
    <location>
        <begin position="1827"/>
        <end position="1836"/>
    </location>
</feature>
<evidence type="ECO:0000256" key="7">
    <source>
        <dbReference type="SAM" id="MobiDB-lite"/>
    </source>
</evidence>
<dbReference type="Proteomes" id="UP000271162">
    <property type="component" value="Unassembled WGS sequence"/>
</dbReference>
<reference evidence="13" key="1">
    <citation type="submission" date="2016-04" db="UniProtKB">
        <authorList>
            <consortium name="WormBaseParasite"/>
        </authorList>
    </citation>
    <scope>IDENTIFICATION</scope>
</reference>
<dbReference type="EMBL" id="UYSL01020662">
    <property type="protein sequence ID" value="VDL75635.1"/>
    <property type="molecule type" value="Genomic_DNA"/>
</dbReference>
<dbReference type="InterPro" id="IPR005312">
    <property type="entry name" value="DUF1759"/>
</dbReference>
<evidence type="ECO:0000313" key="12">
    <source>
        <dbReference type="Proteomes" id="UP000271162"/>
    </source>
</evidence>
<evidence type="ECO:0000256" key="4">
    <source>
        <dbReference type="ARBA" id="ARBA00022759"/>
    </source>
</evidence>
<evidence type="ECO:0000313" key="11">
    <source>
        <dbReference type="EMBL" id="VDL75635.1"/>
    </source>
</evidence>
<dbReference type="InterPro" id="IPR000477">
    <property type="entry name" value="RT_dom"/>
</dbReference>
<keyword evidence="3" id="KW-0540">Nuclease</keyword>
<feature type="transmembrane region" description="Helical" evidence="8">
    <location>
        <begin position="2004"/>
        <end position="2028"/>
    </location>
</feature>
<feature type="region of interest" description="Disordered" evidence="7">
    <location>
        <begin position="1821"/>
        <end position="1882"/>
    </location>
</feature>
<evidence type="ECO:0000256" key="3">
    <source>
        <dbReference type="ARBA" id="ARBA00022722"/>
    </source>
</evidence>
<dbReference type="GO" id="GO:0015074">
    <property type="term" value="P:DNA integration"/>
    <property type="evidence" value="ECO:0007669"/>
    <property type="project" value="InterPro"/>
</dbReference>
<dbReference type="SUPFAM" id="SSF53098">
    <property type="entry name" value="Ribonuclease H-like"/>
    <property type="match status" value="1"/>
</dbReference>
<dbReference type="InterPro" id="IPR009878">
    <property type="entry name" value="Phlebovirus_G2_fusion"/>
</dbReference>
<dbReference type="PROSITE" id="PS00141">
    <property type="entry name" value="ASP_PROTEASE"/>
    <property type="match status" value="1"/>
</dbReference>
<feature type="compositionally biased region" description="Basic and acidic residues" evidence="7">
    <location>
        <begin position="118"/>
        <end position="131"/>
    </location>
</feature>
<dbReference type="InterPro" id="IPR001584">
    <property type="entry name" value="Integrase_cat-core"/>
</dbReference>
<keyword evidence="5" id="KW-0378">Hydrolase</keyword>
<dbReference type="Pfam" id="PF03564">
    <property type="entry name" value="DUF1759"/>
    <property type="match status" value="1"/>
</dbReference>
<name>A0A0N4Y7B9_NIPBR</name>